<dbReference type="VEuPathDB" id="FungiDB:CHGG_08951"/>
<evidence type="ECO:0000313" key="2">
    <source>
        <dbReference type="Proteomes" id="UP000001056"/>
    </source>
</evidence>
<gene>
    <name evidence="1" type="ORF">CHGG_08951</name>
</gene>
<dbReference type="RefSeq" id="XP_001226878.1">
    <property type="nucleotide sequence ID" value="XM_001226877.1"/>
</dbReference>
<dbReference type="Proteomes" id="UP000001056">
    <property type="component" value="Unassembled WGS sequence"/>
</dbReference>
<reference evidence="2" key="1">
    <citation type="journal article" date="2015" name="Genome Announc.">
        <title>Draft genome sequence of the cellulolytic fungus Chaetomium globosum.</title>
        <authorList>
            <person name="Cuomo C.A."/>
            <person name="Untereiner W.A."/>
            <person name="Ma L.-J."/>
            <person name="Grabherr M."/>
            <person name="Birren B.W."/>
        </authorList>
    </citation>
    <scope>NUCLEOTIDE SEQUENCE [LARGE SCALE GENOMIC DNA]</scope>
    <source>
        <strain evidence="2">ATCC 6205 / CBS 148.51 / DSM 1962 / NBRC 6347 / NRRL 1970</strain>
    </source>
</reference>
<name>Q2GSV3_CHAGB</name>
<organism evidence="1 2">
    <name type="scientific">Chaetomium globosum (strain ATCC 6205 / CBS 148.51 / DSM 1962 / NBRC 6347 / NRRL 1970)</name>
    <name type="common">Soil fungus</name>
    <dbReference type="NCBI Taxonomy" id="306901"/>
    <lineage>
        <taxon>Eukaryota</taxon>
        <taxon>Fungi</taxon>
        <taxon>Dikarya</taxon>
        <taxon>Ascomycota</taxon>
        <taxon>Pezizomycotina</taxon>
        <taxon>Sordariomycetes</taxon>
        <taxon>Sordariomycetidae</taxon>
        <taxon>Sordariales</taxon>
        <taxon>Chaetomiaceae</taxon>
        <taxon>Chaetomium</taxon>
    </lineage>
</organism>
<sequence>MPDPLKEVDRLLGPFASSQCPSILIHLVRQLPHRFETQLIQHLSGPKVRVHQIVHIIKKTLYFPRLRINTLLDNSNRVIVQPQHPLSDIRHQRRERQRLGSALHRCRQRRKCHAQEMSHEGHRRGDDGRFVWVSFDELPSVDQQIGCDEESNGGDSDVLRCYVYHEPQDCRHCPLNTPPTECRG</sequence>
<evidence type="ECO:0000313" key="1">
    <source>
        <dbReference type="EMBL" id="EAQ84937.1"/>
    </source>
</evidence>
<dbReference type="AlphaFoldDB" id="Q2GSV3"/>
<dbReference type="EMBL" id="CH408034">
    <property type="protein sequence ID" value="EAQ84937.1"/>
    <property type="molecule type" value="Genomic_DNA"/>
</dbReference>
<protein>
    <submittedName>
        <fullName evidence="1">Uncharacterized protein</fullName>
    </submittedName>
</protein>
<dbReference type="InParanoid" id="Q2GSV3"/>
<keyword evidence="2" id="KW-1185">Reference proteome</keyword>
<accession>Q2GSV3</accession>
<dbReference type="HOGENOM" id="CLU_1467978_0_0_1"/>
<proteinExistence type="predicted"/>
<dbReference type="GeneID" id="4394702"/>